<evidence type="ECO:0000256" key="1">
    <source>
        <dbReference type="ARBA" id="ARBA00022801"/>
    </source>
</evidence>
<dbReference type="GO" id="GO:0016052">
    <property type="term" value="P:carbohydrate catabolic process"/>
    <property type="evidence" value="ECO:0007669"/>
    <property type="project" value="InterPro"/>
</dbReference>
<keyword evidence="2" id="KW-0326">Glycosidase</keyword>
<dbReference type="RefSeq" id="WP_093006925.1">
    <property type="nucleotide sequence ID" value="NZ_FNBC01000013.1"/>
</dbReference>
<evidence type="ECO:0000313" key="4">
    <source>
        <dbReference type="Proteomes" id="UP000199446"/>
    </source>
</evidence>
<dbReference type="Proteomes" id="UP000199446">
    <property type="component" value="Unassembled WGS sequence"/>
</dbReference>
<dbReference type="InterPro" id="IPR013785">
    <property type="entry name" value="Aldolase_TIM"/>
</dbReference>
<proteinExistence type="predicted"/>
<dbReference type="GO" id="GO:0004557">
    <property type="term" value="F:alpha-galactosidase activity"/>
    <property type="evidence" value="ECO:0007669"/>
    <property type="project" value="InterPro"/>
</dbReference>
<reference evidence="4" key="1">
    <citation type="submission" date="2016-10" db="EMBL/GenBank/DDBJ databases">
        <authorList>
            <person name="Varghese N."/>
            <person name="Submissions S."/>
        </authorList>
    </citation>
    <scope>NUCLEOTIDE SEQUENCE [LARGE SCALE GENOMIC DNA]</scope>
    <source>
        <strain evidence="4">CGMCC 1.6992</strain>
    </source>
</reference>
<dbReference type="EMBL" id="FNBC01000013">
    <property type="protein sequence ID" value="SDE85679.1"/>
    <property type="molecule type" value="Genomic_DNA"/>
</dbReference>
<dbReference type="CDD" id="cd14791">
    <property type="entry name" value="GH36"/>
    <property type="match status" value="1"/>
</dbReference>
<dbReference type="Gene3D" id="3.20.20.70">
    <property type="entry name" value="Aldolase class I"/>
    <property type="match status" value="1"/>
</dbReference>
<dbReference type="InterPro" id="IPR002252">
    <property type="entry name" value="Glyco_hydro_36"/>
</dbReference>
<organism evidence="3 4">
    <name type="scientific">Thermus arciformis</name>
    <dbReference type="NCBI Taxonomy" id="482827"/>
    <lineage>
        <taxon>Bacteria</taxon>
        <taxon>Thermotogati</taxon>
        <taxon>Deinococcota</taxon>
        <taxon>Deinococci</taxon>
        <taxon>Thermales</taxon>
        <taxon>Thermaceae</taxon>
        <taxon>Thermus</taxon>
    </lineage>
</organism>
<name>A0A1G7GCC4_9DEIN</name>
<gene>
    <name evidence="3" type="ORF">SAMN04488243_11342</name>
</gene>
<dbReference type="SUPFAM" id="SSF51445">
    <property type="entry name" value="(Trans)glycosidases"/>
    <property type="match status" value="1"/>
</dbReference>
<dbReference type="AlphaFoldDB" id="A0A1G7GCC4"/>
<protein>
    <submittedName>
        <fullName evidence="3">Alpha-galactosidase</fullName>
    </submittedName>
</protein>
<keyword evidence="4" id="KW-1185">Reference proteome</keyword>
<dbReference type="InterPro" id="IPR050985">
    <property type="entry name" value="Alpha-glycosidase_related"/>
</dbReference>
<evidence type="ECO:0000313" key="3">
    <source>
        <dbReference type="EMBL" id="SDE85679.1"/>
    </source>
</evidence>
<dbReference type="Pfam" id="PF02065">
    <property type="entry name" value="Melibiase"/>
    <property type="match status" value="1"/>
</dbReference>
<evidence type="ECO:0000256" key="2">
    <source>
        <dbReference type="ARBA" id="ARBA00023295"/>
    </source>
</evidence>
<dbReference type="STRING" id="482827.SAMN04488243_11342"/>
<dbReference type="PANTHER" id="PTHR43053">
    <property type="entry name" value="GLYCOSIDASE FAMILY 31"/>
    <property type="match status" value="1"/>
</dbReference>
<sequence>MRLSLGELEVFLTAEGLEEAPGGVRLWGREVRVFPPFPAKGFFRHGWQSWSLAAWVDPARAPTPLLPEARRPQADDPFLLEAGAWWGSGLGALRGPDGRVLLLGALDVGARVLGRGDLLLGRYAGEGGAWFLAYGEEEEVFSAYARLLPRRLSGRPPRVWCSWYSFYTGISEDLLLRVLDEVAAFPFEVFQIDDGWQWALGDWEPNERFPRGMAYLAQRVRERGLRAGLWLAPFLVTADSPLFQRRPDWVLRDEEGRPVRAGFNWGKPLYALDAGKEEVVEWAAGLVRKALAWGYDYLKLDFLYAAALPGAEGEARYRRAMARLREAAKEAYLLFCGAPVLASLGLADGLRVGPDVAPYWDNEDRSIWLSDPTGPGLKNALRSTLHRLWLMENVHVDPDVAYFRTRFNLLKPEEMRLQEALAHITGFKATSDPPSWLLAEEMARLQAFLAREVPARRLGPYRFRVGEEEVDYAALL</sequence>
<accession>A0A1G7GCC4</accession>
<dbReference type="PANTHER" id="PTHR43053:SF3">
    <property type="entry name" value="ALPHA-GALACTOSIDASE C-RELATED"/>
    <property type="match status" value="1"/>
</dbReference>
<dbReference type="InterPro" id="IPR017853">
    <property type="entry name" value="GH"/>
</dbReference>
<keyword evidence="1" id="KW-0378">Hydrolase</keyword>
<dbReference type="OrthoDB" id="9758822at2"/>